<protein>
    <recommendedName>
        <fullName evidence="3">5'-nucleotidase</fullName>
        <ecNumber evidence="3">3.1.3.5</ecNumber>
    </recommendedName>
</protein>
<organism evidence="15 16">
    <name type="scientific">Conger conger</name>
    <name type="common">Conger eel</name>
    <name type="synonym">Muraena conger</name>
    <dbReference type="NCBI Taxonomy" id="82655"/>
    <lineage>
        <taxon>Eukaryota</taxon>
        <taxon>Metazoa</taxon>
        <taxon>Chordata</taxon>
        <taxon>Craniata</taxon>
        <taxon>Vertebrata</taxon>
        <taxon>Euteleostomi</taxon>
        <taxon>Actinopterygii</taxon>
        <taxon>Neopterygii</taxon>
        <taxon>Teleostei</taxon>
        <taxon>Anguilliformes</taxon>
        <taxon>Congridae</taxon>
        <taxon>Conger</taxon>
    </lineage>
</organism>
<dbReference type="InterPro" id="IPR028073">
    <property type="entry name" value="PHTB1_N_dom"/>
</dbReference>
<dbReference type="OrthoDB" id="10262646at2759"/>
<sequence length="1346" mass="149661">MDKTAVVKAGAVASASVCALFGGVVLAQYIFTKKKRAGRKTKIIEMMPEFEKNTVHIRDPERVEEVICSFIKGGAAKLQIITDFDMTLSRFAYNGKRCPTCHNIIDNCKLVTEDCRKKLLQLKEKYYPIEVDPHLTMEEKYPFMVEWYYKSHTLLVEQRLQKEKLSEVVRESDVCLREGYEQFFDRLQEHNVPVFIFSAGLGDILEEIIRQAGVYHPNVKVVSNFMDFDDNGVLRGFKGDLIHVYNKHDGALRNTEYFKQLKDNGNIVLLGDSLGDLNMADGVPNVENILKIGFLNDKVEERLEKYMDSYDIVLVKDETLEQVDRSLIKGSIFKQVCRMSLFKARDWWSATLGQGEEFDQGCLCVGDVDNSGSGHDKIVVGSYMGLLRIFLPRAAASGETKAEDQLLEVQLKDPVIQVEVGKFVSCSELLHLAVLHPRKLSVYAVTGTAGNVEHGCQYQLRLVYEHNLQRTACNMTYGPFGGVTGHHFICIQSMDGMLMFFEQESYAFGRFLPGFLLPGPLSYCARSDTFLTVSSTRQVESYKYETLAVATEADTRQEAEQQKKSSGKRLMADWTLVIGEQALDICVPSLSPSASIFILGERNLYCLKDNGQIRYMKKLEYNPSCFLPYASVTEGSTNILLANHNNMLLVYQDVALKWAAQLSCVPVAVRVGNFQDLKGVVVTLSDDGHLQCSYMGTDPSFFMAPKVEAREVNYEEVDAELKTLHKVIREASRTQDILPKADTDEELVVTASVSASMDDVSKAVIHEIGGIAVPSVTVKITVKSRSSIQSPKLTVCVQSPLAVTQAQFALDSMGVGAMVTVKFSAFLNGRYPPADLGGHVAVSYSTPTGVPRVAQCRFSLPLRMASCPSSASKNAQFKITIDTNKPPVNLNEVFPDFLGKSEDRDGNALAFQLIAGAKVTVLASKTSQRYRIQSESFEDMWLVANELVQRFDRHFAKLGVKDFRNNFSGPLPLSEYFQAVDHHFELRVSAEKYQDLLSERAVQFRAIQRRLLTRFKDKTPAPLQNLDTLMEGTYRQVIALADAAEENRVKLCQAFARLRSATHLLIMLLSLWHSLGTEQTAILQATLLPLLQDTPQLGWEESVDAAVSHLLRTCLSRSPKDQALSLSTAQLSMPKDTGRLKKHIALLCDRLGKGGRLALSSEAQAATPVIMPGGCEPIAELDQEEPAVEQETVAKLVKKRQPSKKVKTKTGYPLQRPPEAVAHTDTRPTRPPSPQGPGYSTRVAVYPPLFFLFRPSRLIVSDTAAHPELTWKWGRRPGSHHTPARERAPAGSGSRSGTRSRSDGNAVMASPVMAPLTASSWELLSRSPHPPAERAAKSRRVPTRAV</sequence>
<dbReference type="SFLD" id="SFLDG01128">
    <property type="entry name" value="C1.4:_5'-Nucleotidase_Like"/>
    <property type="match status" value="1"/>
</dbReference>
<feature type="compositionally biased region" description="Basic residues" evidence="9">
    <location>
        <begin position="1337"/>
        <end position="1346"/>
    </location>
</feature>
<evidence type="ECO:0000259" key="12">
    <source>
        <dbReference type="Pfam" id="PF23337"/>
    </source>
</evidence>
<evidence type="ECO:0000256" key="7">
    <source>
        <dbReference type="ARBA" id="ARBA00022842"/>
    </source>
</evidence>
<evidence type="ECO:0000259" key="11">
    <source>
        <dbReference type="Pfam" id="PF14728"/>
    </source>
</evidence>
<name>A0A9Q1I828_CONCO</name>
<dbReference type="GO" id="GO:0000166">
    <property type="term" value="F:nucleotide binding"/>
    <property type="evidence" value="ECO:0007669"/>
    <property type="project" value="UniProtKB-KW"/>
</dbReference>
<keyword evidence="5" id="KW-0547">Nucleotide-binding</keyword>
<dbReference type="GO" id="GO:0008253">
    <property type="term" value="F:5'-nucleotidase activity"/>
    <property type="evidence" value="ECO:0007669"/>
    <property type="project" value="UniProtKB-EC"/>
</dbReference>
<keyword evidence="6" id="KW-0378">Hydrolase</keyword>
<dbReference type="GO" id="GO:0005737">
    <property type="term" value="C:cytoplasm"/>
    <property type="evidence" value="ECO:0007669"/>
    <property type="project" value="InterPro"/>
</dbReference>
<evidence type="ECO:0000256" key="5">
    <source>
        <dbReference type="ARBA" id="ARBA00022741"/>
    </source>
</evidence>
<evidence type="ECO:0000256" key="3">
    <source>
        <dbReference type="ARBA" id="ARBA00012643"/>
    </source>
</evidence>
<dbReference type="GO" id="GO:0000287">
    <property type="term" value="F:magnesium ion binding"/>
    <property type="evidence" value="ECO:0007669"/>
    <property type="project" value="InterPro"/>
</dbReference>
<dbReference type="FunFam" id="1.10.150.340:FF:000001">
    <property type="entry name" value="Cytosolic 5-nucleotidase 3-like"/>
    <property type="match status" value="1"/>
</dbReference>
<dbReference type="InterPro" id="IPR055362">
    <property type="entry name" value="PTHB1_pf_dom"/>
</dbReference>
<feature type="domain" description="PTHB1 GAE" evidence="11">
    <location>
        <begin position="772"/>
        <end position="858"/>
    </location>
</feature>
<evidence type="ECO:0000313" key="16">
    <source>
        <dbReference type="Proteomes" id="UP001152803"/>
    </source>
</evidence>
<evidence type="ECO:0000256" key="8">
    <source>
        <dbReference type="ARBA" id="ARBA00023080"/>
    </source>
</evidence>
<feature type="compositionally biased region" description="Low complexity" evidence="9">
    <location>
        <begin position="1289"/>
        <end position="1299"/>
    </location>
</feature>
<keyword evidence="7" id="KW-0460">Magnesium</keyword>
<evidence type="ECO:0000256" key="2">
    <source>
        <dbReference type="ARBA" id="ARBA00008389"/>
    </source>
</evidence>
<evidence type="ECO:0000256" key="9">
    <source>
        <dbReference type="SAM" id="MobiDB-lite"/>
    </source>
</evidence>
<feature type="region of interest" description="Disordered" evidence="9">
    <location>
        <begin position="1196"/>
        <end position="1240"/>
    </location>
</feature>
<dbReference type="NCBIfam" id="TIGR01544">
    <property type="entry name" value="HAD-SF-IE"/>
    <property type="match status" value="1"/>
</dbReference>
<gene>
    <name evidence="15" type="ORF">COCON_G00009430</name>
</gene>
<evidence type="ECO:0000256" key="6">
    <source>
        <dbReference type="ARBA" id="ARBA00022801"/>
    </source>
</evidence>
<dbReference type="SFLD" id="SFLDS00003">
    <property type="entry name" value="Haloacid_Dehalogenase"/>
    <property type="match status" value="1"/>
</dbReference>
<comment type="catalytic activity">
    <reaction evidence="1">
        <text>a ribonucleoside 5'-phosphate + H2O = a ribonucleoside + phosphate</text>
        <dbReference type="Rhea" id="RHEA:12484"/>
        <dbReference type="ChEBI" id="CHEBI:15377"/>
        <dbReference type="ChEBI" id="CHEBI:18254"/>
        <dbReference type="ChEBI" id="CHEBI:43474"/>
        <dbReference type="ChEBI" id="CHEBI:58043"/>
        <dbReference type="EC" id="3.1.3.5"/>
    </reaction>
</comment>
<dbReference type="InterPro" id="IPR026511">
    <property type="entry name" value="PTHB1"/>
</dbReference>
<dbReference type="EMBL" id="JAFJMO010000001">
    <property type="protein sequence ID" value="KAJ8288284.1"/>
    <property type="molecule type" value="Genomic_DNA"/>
</dbReference>
<dbReference type="FunFam" id="3.40.50.1000:FF:000032">
    <property type="entry name" value="Cytosolic 5-nucleotidase 3-like"/>
    <property type="match status" value="1"/>
</dbReference>
<dbReference type="InterPro" id="IPR055363">
    <property type="entry name" value="PTHB1_hp_dom"/>
</dbReference>
<dbReference type="PANTHER" id="PTHR20991:SF0">
    <property type="entry name" value="PROTEIN PTHB1"/>
    <property type="match status" value="1"/>
</dbReference>
<dbReference type="GO" id="GO:0034464">
    <property type="term" value="C:BBSome"/>
    <property type="evidence" value="ECO:0007669"/>
    <property type="project" value="InterPro"/>
</dbReference>
<dbReference type="GO" id="GO:0009117">
    <property type="term" value="P:nucleotide metabolic process"/>
    <property type="evidence" value="ECO:0007669"/>
    <property type="project" value="UniProtKB-KW"/>
</dbReference>
<dbReference type="SUPFAM" id="SSF56784">
    <property type="entry name" value="HAD-like"/>
    <property type="match status" value="1"/>
</dbReference>
<dbReference type="Gene3D" id="1.10.150.340">
    <property type="entry name" value="Pyrimidine 5'-nucleotidase (UMPH-1), N-terminal domain"/>
    <property type="match status" value="1"/>
</dbReference>
<comment type="similarity">
    <text evidence="2">Belongs to the pyrimidine 5'-nucleotidase family.</text>
</comment>
<dbReference type="GO" id="GO:0060271">
    <property type="term" value="P:cilium assembly"/>
    <property type="evidence" value="ECO:0007669"/>
    <property type="project" value="TreeGrafter"/>
</dbReference>
<dbReference type="PANTHER" id="PTHR20991">
    <property type="entry name" value="PARATHYROID HORMONE-RESPONSIVE B1 GENE"/>
    <property type="match status" value="1"/>
</dbReference>
<dbReference type="InterPro" id="IPR006434">
    <property type="entry name" value="Pyrimidine_nucleotidase_eu"/>
</dbReference>
<feature type="domain" description="PTHB1 N-terminal" evidence="10">
    <location>
        <begin position="339"/>
        <end position="699"/>
    </location>
</feature>
<dbReference type="GO" id="GO:0016020">
    <property type="term" value="C:membrane"/>
    <property type="evidence" value="ECO:0007669"/>
    <property type="project" value="TreeGrafter"/>
</dbReference>
<dbReference type="Pfam" id="PF23337">
    <property type="entry name" value="PTHB1_pf"/>
    <property type="match status" value="1"/>
</dbReference>
<comment type="caution">
    <text evidence="15">The sequence shown here is derived from an EMBL/GenBank/DDBJ whole genome shotgun (WGS) entry which is preliminary data.</text>
</comment>
<evidence type="ECO:0000313" key="15">
    <source>
        <dbReference type="EMBL" id="KAJ8288284.1"/>
    </source>
</evidence>
<dbReference type="Pfam" id="PF14728">
    <property type="entry name" value="PTHB1_GAE"/>
    <property type="match status" value="1"/>
</dbReference>
<evidence type="ECO:0000256" key="1">
    <source>
        <dbReference type="ARBA" id="ARBA00000815"/>
    </source>
</evidence>
<dbReference type="InterPro" id="IPR055364">
    <property type="entry name" value="PTHB1_CtH_dom"/>
</dbReference>
<reference evidence="15" key="1">
    <citation type="journal article" date="2023" name="Science">
        <title>Genome structures resolve the early diversification of teleost fishes.</title>
        <authorList>
            <person name="Parey E."/>
            <person name="Louis A."/>
            <person name="Montfort J."/>
            <person name="Bouchez O."/>
            <person name="Roques C."/>
            <person name="Iampietro C."/>
            <person name="Lluch J."/>
            <person name="Castinel A."/>
            <person name="Donnadieu C."/>
            <person name="Desvignes T."/>
            <person name="Floi Bucao C."/>
            <person name="Jouanno E."/>
            <person name="Wen M."/>
            <person name="Mejri S."/>
            <person name="Dirks R."/>
            <person name="Jansen H."/>
            <person name="Henkel C."/>
            <person name="Chen W.J."/>
            <person name="Zahm M."/>
            <person name="Cabau C."/>
            <person name="Klopp C."/>
            <person name="Thompson A.W."/>
            <person name="Robinson-Rechavi M."/>
            <person name="Braasch I."/>
            <person name="Lecointre G."/>
            <person name="Bobe J."/>
            <person name="Postlethwait J.H."/>
            <person name="Berthelot C."/>
            <person name="Roest Crollius H."/>
            <person name="Guiguen Y."/>
        </authorList>
    </citation>
    <scope>NUCLEOTIDE SEQUENCE</scope>
    <source>
        <strain evidence="15">Concon-B</strain>
    </source>
</reference>
<evidence type="ECO:0000256" key="4">
    <source>
        <dbReference type="ARBA" id="ARBA00022723"/>
    </source>
</evidence>
<dbReference type="Pfam" id="PF14727">
    <property type="entry name" value="PHTB1_N"/>
    <property type="match status" value="1"/>
</dbReference>
<dbReference type="CDD" id="cd07504">
    <property type="entry name" value="HAD_5NT"/>
    <property type="match status" value="1"/>
</dbReference>
<dbReference type="Pfam" id="PF23339">
    <property type="entry name" value="PTHB1_CtH"/>
    <property type="match status" value="1"/>
</dbReference>
<feature type="domain" description="PTHB1 hairpin" evidence="13">
    <location>
        <begin position="970"/>
        <end position="1072"/>
    </location>
</feature>
<dbReference type="InterPro" id="IPR023214">
    <property type="entry name" value="HAD_sf"/>
</dbReference>
<dbReference type="EC" id="3.1.3.5" evidence="3"/>
<dbReference type="Gene3D" id="3.40.50.1000">
    <property type="entry name" value="HAD superfamily/HAD-like"/>
    <property type="match status" value="1"/>
</dbReference>
<keyword evidence="16" id="KW-1185">Reference proteome</keyword>
<dbReference type="InterPro" id="IPR036412">
    <property type="entry name" value="HAD-like_sf"/>
</dbReference>
<accession>A0A9Q1I828</accession>
<dbReference type="Pfam" id="PF23338">
    <property type="entry name" value="PTHB1_hp"/>
    <property type="match status" value="1"/>
</dbReference>
<evidence type="ECO:0000259" key="14">
    <source>
        <dbReference type="Pfam" id="PF23339"/>
    </source>
</evidence>
<feature type="domain" description="PTHB1 C-terminal helix bundle" evidence="14">
    <location>
        <begin position="1077"/>
        <end position="1151"/>
    </location>
</feature>
<evidence type="ECO:0000259" key="13">
    <source>
        <dbReference type="Pfam" id="PF23338"/>
    </source>
</evidence>
<proteinExistence type="inferred from homology"/>
<feature type="region of interest" description="Disordered" evidence="9">
    <location>
        <begin position="1272"/>
        <end position="1346"/>
    </location>
</feature>
<evidence type="ECO:0000259" key="10">
    <source>
        <dbReference type="Pfam" id="PF14727"/>
    </source>
</evidence>
<feature type="domain" description="PTHB1 platform" evidence="12">
    <location>
        <begin position="861"/>
        <end position="967"/>
    </location>
</feature>
<dbReference type="InterPro" id="IPR028074">
    <property type="entry name" value="PHTB1_GAE_dom"/>
</dbReference>
<dbReference type="Proteomes" id="UP001152803">
    <property type="component" value="Unassembled WGS sequence"/>
</dbReference>
<keyword evidence="4" id="KW-0479">Metal-binding</keyword>
<dbReference type="Pfam" id="PF05822">
    <property type="entry name" value="UMPH-1"/>
    <property type="match status" value="1"/>
</dbReference>
<feature type="compositionally biased region" description="Basic residues" evidence="9">
    <location>
        <begin position="1196"/>
        <end position="1208"/>
    </location>
</feature>
<keyword evidence="8" id="KW-0546">Nucleotide metabolism</keyword>